<dbReference type="Proteomes" id="UP000294498">
    <property type="component" value="Unassembled WGS sequence"/>
</dbReference>
<keyword evidence="5" id="KW-0812">Transmembrane</keyword>
<dbReference type="InterPro" id="IPR036097">
    <property type="entry name" value="HisK_dim/P_sf"/>
</dbReference>
<dbReference type="SUPFAM" id="SSF55874">
    <property type="entry name" value="ATPase domain of HSP90 chaperone/DNA topoisomerase II/histidine kinase"/>
    <property type="match status" value="1"/>
</dbReference>
<dbReference type="CDD" id="cd00082">
    <property type="entry name" value="HisKA"/>
    <property type="match status" value="1"/>
</dbReference>
<keyword evidence="5" id="KW-1133">Transmembrane helix</keyword>
<keyword evidence="4" id="KW-0175">Coiled coil</keyword>
<feature type="transmembrane region" description="Helical" evidence="5">
    <location>
        <begin position="319"/>
        <end position="337"/>
    </location>
</feature>
<dbReference type="AlphaFoldDB" id="A0A4R8DYG0"/>
<dbReference type="PANTHER" id="PTHR43065:SF42">
    <property type="entry name" value="TWO-COMPONENT SENSOR PPRA"/>
    <property type="match status" value="1"/>
</dbReference>
<reference evidence="7 8" key="1">
    <citation type="submission" date="2019-03" db="EMBL/GenBank/DDBJ databases">
        <title>Genomic Encyclopedia of Type Strains, Phase IV (KMG-IV): sequencing the most valuable type-strain genomes for metagenomic binning, comparative biology and taxonomic classification.</title>
        <authorList>
            <person name="Goeker M."/>
        </authorList>
    </citation>
    <scope>NUCLEOTIDE SEQUENCE [LARGE SCALE GENOMIC DNA]</scope>
    <source>
        <strain evidence="7 8">DSM 100059</strain>
    </source>
</reference>
<dbReference type="Gene3D" id="3.30.565.10">
    <property type="entry name" value="Histidine kinase-like ATPase, C-terminal domain"/>
    <property type="match status" value="1"/>
</dbReference>
<feature type="domain" description="Histidine kinase" evidence="6">
    <location>
        <begin position="476"/>
        <end position="725"/>
    </location>
</feature>
<organism evidence="7 8">
    <name type="scientific">Dinghuibacter silviterrae</name>
    <dbReference type="NCBI Taxonomy" id="1539049"/>
    <lineage>
        <taxon>Bacteria</taxon>
        <taxon>Pseudomonadati</taxon>
        <taxon>Bacteroidota</taxon>
        <taxon>Chitinophagia</taxon>
        <taxon>Chitinophagales</taxon>
        <taxon>Chitinophagaceae</taxon>
        <taxon>Dinghuibacter</taxon>
    </lineage>
</organism>
<proteinExistence type="predicted"/>
<dbReference type="Gene3D" id="2.60.40.2380">
    <property type="match status" value="1"/>
</dbReference>
<dbReference type="SUPFAM" id="SSF47384">
    <property type="entry name" value="Homodimeric domain of signal transducing histidine kinase"/>
    <property type="match status" value="1"/>
</dbReference>
<dbReference type="OrthoDB" id="9806995at2"/>
<keyword evidence="3" id="KW-0597">Phosphoprotein</keyword>
<evidence type="ECO:0000313" key="7">
    <source>
        <dbReference type="EMBL" id="TDX02251.1"/>
    </source>
</evidence>
<dbReference type="Pfam" id="PF02518">
    <property type="entry name" value="HATPase_c"/>
    <property type="match status" value="1"/>
</dbReference>
<feature type="transmembrane region" description="Helical" evidence="5">
    <location>
        <begin position="290"/>
        <end position="307"/>
    </location>
</feature>
<sequence>MILGYRMRISMNSGMRSFLVLCVCLFLATAVRAQEVIGITSNQQLLSIGQQTFFLKDLEQRYSDSTIQTATGFEPVGKNIPVFPKSTINNWLRFRVANQTDDHTLYMTAQAPGLPSLMVYKTQGARLVPIFKGGNMYPYGDRPEDAVDFVVDLKLRPGDTATYYLHVVSNHPLVLPLIIGSRVSTDRFSDTNVFIIGAYFGILLVIFFYNLFIYFSVKDRNYLLYIIYVFFLGLAQFSSSGFAFKYLWPDVPGLNRYMVVISSSVVCMVAIVFAMYFLQMRTYARRLMPVNWYFLISYSIAILANLAGINKISYNILDINGLFMAIYVVSASAYIAWKGFKGAIYYLLAWFIFMVGLIFYVLKNYGILPSNIFSNYALYIGSSVEAILLSIALADKINVLTREKEASQAKALEASRENERLVREQNVILEAKVHERTKELEKSNDDLNGALDHLKATQSQLVESEKMASLGVLTAGIAHEINNPINFVKSNIKPLQLDIRDLWEIIGQYENLDLKGDLEDQIAEIDAYKREIDIPYIKTEIGTLLQGIEDGATRTAEIVKGLRTFSRLDETELKKVSLHEGLDSTLVLLKSTTPGNIQVVRHYEAIPNVECFPGKLNQVFMNIMSNALYAMDKKHSGQTEYLTVSTAMYDAEQVQVRIADTGTGMPDEVREKIFDPFFTTKEIGEGTGLGLSIVFSIIEKHKGRIVVHSTLGKGTEFQIILPIVHPVN</sequence>
<dbReference type="SMART" id="SM00387">
    <property type="entry name" value="HATPase_c"/>
    <property type="match status" value="1"/>
</dbReference>
<dbReference type="InterPro" id="IPR003594">
    <property type="entry name" value="HATPase_dom"/>
</dbReference>
<dbReference type="Pfam" id="PF07695">
    <property type="entry name" value="7TMR-DISM_7TM"/>
    <property type="match status" value="1"/>
</dbReference>
<dbReference type="InterPro" id="IPR005467">
    <property type="entry name" value="His_kinase_dom"/>
</dbReference>
<evidence type="ECO:0000256" key="1">
    <source>
        <dbReference type="ARBA" id="ARBA00000085"/>
    </source>
</evidence>
<accession>A0A4R8DYG0</accession>
<evidence type="ECO:0000256" key="4">
    <source>
        <dbReference type="SAM" id="Coils"/>
    </source>
</evidence>
<dbReference type="InterPro" id="IPR036890">
    <property type="entry name" value="HATPase_C_sf"/>
</dbReference>
<dbReference type="EMBL" id="SODV01000001">
    <property type="protein sequence ID" value="TDX02251.1"/>
    <property type="molecule type" value="Genomic_DNA"/>
</dbReference>
<evidence type="ECO:0000256" key="2">
    <source>
        <dbReference type="ARBA" id="ARBA00012438"/>
    </source>
</evidence>
<evidence type="ECO:0000256" key="3">
    <source>
        <dbReference type="ARBA" id="ARBA00022553"/>
    </source>
</evidence>
<dbReference type="InterPro" id="IPR011623">
    <property type="entry name" value="7TMR_DISM_rcpt_extracell_dom1"/>
</dbReference>
<feature type="transmembrane region" description="Helical" evidence="5">
    <location>
        <begin position="256"/>
        <end position="278"/>
    </location>
</feature>
<dbReference type="Gene3D" id="1.10.287.130">
    <property type="match status" value="1"/>
</dbReference>
<comment type="catalytic activity">
    <reaction evidence="1">
        <text>ATP + protein L-histidine = ADP + protein N-phospho-L-histidine.</text>
        <dbReference type="EC" id="2.7.13.3"/>
    </reaction>
</comment>
<feature type="transmembrane region" description="Helical" evidence="5">
    <location>
        <begin position="193"/>
        <end position="215"/>
    </location>
</feature>
<dbReference type="PRINTS" id="PR00344">
    <property type="entry name" value="BCTRLSENSOR"/>
</dbReference>
<feature type="transmembrane region" description="Helical" evidence="5">
    <location>
        <begin position="222"/>
        <end position="244"/>
    </location>
</feature>
<feature type="coiled-coil region" evidence="4">
    <location>
        <begin position="397"/>
        <end position="457"/>
    </location>
</feature>
<dbReference type="EC" id="2.7.13.3" evidence="2"/>
<dbReference type="GO" id="GO:0000155">
    <property type="term" value="F:phosphorelay sensor kinase activity"/>
    <property type="evidence" value="ECO:0007669"/>
    <property type="project" value="InterPro"/>
</dbReference>
<keyword evidence="5" id="KW-0472">Membrane</keyword>
<evidence type="ECO:0000256" key="5">
    <source>
        <dbReference type="SAM" id="Phobius"/>
    </source>
</evidence>
<dbReference type="InterPro" id="IPR004358">
    <property type="entry name" value="Sig_transdc_His_kin-like_C"/>
</dbReference>
<feature type="transmembrane region" description="Helical" evidence="5">
    <location>
        <begin position="344"/>
        <end position="362"/>
    </location>
</feature>
<feature type="transmembrane region" description="Helical" evidence="5">
    <location>
        <begin position="374"/>
        <end position="394"/>
    </location>
</feature>
<evidence type="ECO:0000259" key="6">
    <source>
        <dbReference type="PROSITE" id="PS50109"/>
    </source>
</evidence>
<gene>
    <name evidence="7" type="ORF">EDB95_3306</name>
</gene>
<evidence type="ECO:0000313" key="8">
    <source>
        <dbReference type="Proteomes" id="UP000294498"/>
    </source>
</evidence>
<dbReference type="Pfam" id="PF07696">
    <property type="entry name" value="7TMR-DISMED2"/>
    <property type="match status" value="1"/>
</dbReference>
<dbReference type="InterPro" id="IPR003661">
    <property type="entry name" value="HisK_dim/P_dom"/>
</dbReference>
<dbReference type="PANTHER" id="PTHR43065">
    <property type="entry name" value="SENSOR HISTIDINE KINASE"/>
    <property type="match status" value="1"/>
</dbReference>
<dbReference type="PROSITE" id="PS50109">
    <property type="entry name" value="HIS_KIN"/>
    <property type="match status" value="1"/>
</dbReference>
<dbReference type="InterPro" id="IPR011622">
    <property type="entry name" value="7TMR_DISM_rcpt_extracell_dom2"/>
</dbReference>
<name>A0A4R8DYG0_9BACT</name>
<protein>
    <recommendedName>
        <fullName evidence="2">histidine kinase</fullName>
        <ecNumber evidence="2">2.7.13.3</ecNumber>
    </recommendedName>
</protein>
<comment type="caution">
    <text evidence="7">The sequence shown here is derived from an EMBL/GenBank/DDBJ whole genome shotgun (WGS) entry which is preliminary data.</text>
</comment>
<keyword evidence="8" id="KW-1185">Reference proteome</keyword>